<feature type="compositionally biased region" description="Polar residues" evidence="1">
    <location>
        <begin position="32"/>
        <end position="79"/>
    </location>
</feature>
<proteinExistence type="predicted"/>
<dbReference type="GeneID" id="43602126"/>
<feature type="region of interest" description="Disordered" evidence="1">
    <location>
        <begin position="29"/>
        <end position="79"/>
    </location>
</feature>
<feature type="domain" description="2EXR" evidence="2">
    <location>
        <begin position="95"/>
        <end position="164"/>
    </location>
</feature>
<protein>
    <recommendedName>
        <fullName evidence="2">2EXR domain-containing protein</fullName>
    </recommendedName>
</protein>
<dbReference type="Pfam" id="PF20150">
    <property type="entry name" value="2EXR"/>
    <property type="match status" value="1"/>
</dbReference>
<dbReference type="InterPro" id="IPR045518">
    <property type="entry name" value="2EXR"/>
</dbReference>
<dbReference type="RefSeq" id="XP_031865807.1">
    <property type="nucleotide sequence ID" value="XM_032017900.1"/>
</dbReference>
<evidence type="ECO:0000313" key="4">
    <source>
        <dbReference type="Proteomes" id="UP000254866"/>
    </source>
</evidence>
<comment type="caution">
    <text evidence="3">The sequence shown here is derived from an EMBL/GenBank/DDBJ whole genome shotgun (WGS) entry which is preliminary data.</text>
</comment>
<gene>
    <name evidence="3" type="ORF">BP5553_09277</name>
</gene>
<keyword evidence="4" id="KW-1185">Reference proteome</keyword>
<name>A0A370TCB3_9HELO</name>
<reference evidence="3 4" key="1">
    <citation type="journal article" date="2018" name="IMA Fungus">
        <title>IMA Genome-F 9: Draft genome sequence of Annulohypoxylon stygium, Aspergillus mulundensis, Berkeleyomyces basicola (syn. Thielaviopsis basicola), Ceratocystis smalleyi, two Cercospora beticola strains, Coleophoma cylindrospora, Fusarium fracticaudum, Phialophora cf. hyalina, and Morchella septimelata.</title>
        <authorList>
            <person name="Wingfield B.D."/>
            <person name="Bills G.F."/>
            <person name="Dong Y."/>
            <person name="Huang W."/>
            <person name="Nel W.J."/>
            <person name="Swalarsk-Parry B.S."/>
            <person name="Vaghefi N."/>
            <person name="Wilken P.M."/>
            <person name="An Z."/>
            <person name="de Beer Z.W."/>
            <person name="De Vos L."/>
            <person name="Chen L."/>
            <person name="Duong T.A."/>
            <person name="Gao Y."/>
            <person name="Hammerbacher A."/>
            <person name="Kikkert J.R."/>
            <person name="Li Y."/>
            <person name="Li H."/>
            <person name="Li K."/>
            <person name="Li Q."/>
            <person name="Liu X."/>
            <person name="Ma X."/>
            <person name="Naidoo K."/>
            <person name="Pethybridge S.J."/>
            <person name="Sun J."/>
            <person name="Steenkamp E.T."/>
            <person name="van der Nest M.A."/>
            <person name="van Wyk S."/>
            <person name="Wingfield M.J."/>
            <person name="Xiong C."/>
            <person name="Yue Q."/>
            <person name="Zhang X."/>
        </authorList>
    </citation>
    <scope>NUCLEOTIDE SEQUENCE [LARGE SCALE GENOMIC DNA]</scope>
    <source>
        <strain evidence="3 4">BP 5553</strain>
    </source>
</reference>
<dbReference type="OrthoDB" id="3473305at2759"/>
<dbReference type="EMBL" id="NPIC01000011">
    <property type="protein sequence ID" value="RDL31875.1"/>
    <property type="molecule type" value="Genomic_DNA"/>
</dbReference>
<dbReference type="AlphaFoldDB" id="A0A370TCB3"/>
<organism evidence="3 4">
    <name type="scientific">Venustampulla echinocandica</name>
    <dbReference type="NCBI Taxonomy" id="2656787"/>
    <lineage>
        <taxon>Eukaryota</taxon>
        <taxon>Fungi</taxon>
        <taxon>Dikarya</taxon>
        <taxon>Ascomycota</taxon>
        <taxon>Pezizomycotina</taxon>
        <taxon>Leotiomycetes</taxon>
        <taxon>Helotiales</taxon>
        <taxon>Pleuroascaceae</taxon>
        <taxon>Venustampulla</taxon>
    </lineage>
</organism>
<dbReference type="PANTHER" id="PTHR35910:SF6">
    <property type="entry name" value="2EXR DOMAIN-CONTAINING PROTEIN"/>
    <property type="match status" value="1"/>
</dbReference>
<accession>A0A370TCB3</accession>
<dbReference type="PANTHER" id="PTHR35910">
    <property type="entry name" value="2EXR DOMAIN-CONTAINING PROTEIN"/>
    <property type="match status" value="1"/>
</dbReference>
<evidence type="ECO:0000313" key="3">
    <source>
        <dbReference type="EMBL" id="RDL31875.1"/>
    </source>
</evidence>
<evidence type="ECO:0000256" key="1">
    <source>
        <dbReference type="SAM" id="MobiDB-lite"/>
    </source>
</evidence>
<evidence type="ECO:0000259" key="2">
    <source>
        <dbReference type="Pfam" id="PF20150"/>
    </source>
</evidence>
<sequence length="333" mass="36519">MSPLANMISTLPLAPAGATAEKARHALAKASVSGSSSTCQPSPGATNPNHMSSATLTSTNSSPSELLLKQTSSQDPPAIIHSSTKLGTSTDLREFTGFPELPQELRVKIWRYAMSRPRTRQAAPLHFLSGDILVKLSALPLLTVCSESYRLACETYWLSLGNDSKYTVNKGYDIGSRINPINDVVYLPNTMGGVDVPGCLSTFAPTTFCNGVMDQILCKIQHPAIDGPRNYLNVVLKWDLWFLRRTNIKTLTLTLHSWDCRRISLRQNFNADLELLPPADGVVSKGIERHISEIRDTLQKNRQGQTNCPPNPEVKVAVLCIEGKACCIPFKEE</sequence>
<dbReference type="Proteomes" id="UP000254866">
    <property type="component" value="Unassembled WGS sequence"/>
</dbReference>